<dbReference type="EMBL" id="CP036261">
    <property type="protein sequence ID" value="QDS88964.1"/>
    <property type="molecule type" value="Genomic_DNA"/>
</dbReference>
<dbReference type="Proteomes" id="UP000319557">
    <property type="component" value="Chromosome"/>
</dbReference>
<evidence type="ECO:0000256" key="1">
    <source>
        <dbReference type="SAM" id="MobiDB-lite"/>
    </source>
</evidence>
<gene>
    <name evidence="2" type="ORF">EC9_31600</name>
</gene>
<accession>A0A517M259</accession>
<sequence length="202" mass="22350">MGLAFRRCAAARRPPATLYHPFGISSGRTLSSWHPVDRDAGAPVSDIVDRNAGAMVPDIGPKARRFALPRPTAWDPMTRENRKGQRPGNLLAKRSAPRKLPGRWPYGFHLAITPPRPLAWAKQMAGASPRKTNAKRAGASARFHQDRPASCWLRIAFVAQDRLHRRGDVGVFVDSIDQVGVGLCKSLVFGEVAEDRLNFQKR</sequence>
<dbReference type="KEGG" id="ruv:EC9_31600"/>
<protein>
    <submittedName>
        <fullName evidence="2">Uncharacterized protein</fullName>
    </submittedName>
</protein>
<keyword evidence="3" id="KW-1185">Reference proteome</keyword>
<organism evidence="2 3">
    <name type="scientific">Rosistilla ulvae</name>
    <dbReference type="NCBI Taxonomy" id="1930277"/>
    <lineage>
        <taxon>Bacteria</taxon>
        <taxon>Pseudomonadati</taxon>
        <taxon>Planctomycetota</taxon>
        <taxon>Planctomycetia</taxon>
        <taxon>Pirellulales</taxon>
        <taxon>Pirellulaceae</taxon>
        <taxon>Rosistilla</taxon>
    </lineage>
</organism>
<evidence type="ECO:0000313" key="2">
    <source>
        <dbReference type="EMBL" id="QDS88964.1"/>
    </source>
</evidence>
<feature type="region of interest" description="Disordered" evidence="1">
    <location>
        <begin position="73"/>
        <end position="97"/>
    </location>
</feature>
<reference evidence="2 3" key="1">
    <citation type="submission" date="2019-02" db="EMBL/GenBank/DDBJ databases">
        <title>Deep-cultivation of Planctomycetes and their phenomic and genomic characterization uncovers novel biology.</title>
        <authorList>
            <person name="Wiegand S."/>
            <person name="Jogler M."/>
            <person name="Boedeker C."/>
            <person name="Pinto D."/>
            <person name="Vollmers J."/>
            <person name="Rivas-Marin E."/>
            <person name="Kohn T."/>
            <person name="Peeters S.H."/>
            <person name="Heuer A."/>
            <person name="Rast P."/>
            <person name="Oberbeckmann S."/>
            <person name="Bunk B."/>
            <person name="Jeske O."/>
            <person name="Meyerdierks A."/>
            <person name="Storesund J.E."/>
            <person name="Kallscheuer N."/>
            <person name="Luecker S."/>
            <person name="Lage O.M."/>
            <person name="Pohl T."/>
            <person name="Merkel B.J."/>
            <person name="Hornburger P."/>
            <person name="Mueller R.-W."/>
            <person name="Bruemmer F."/>
            <person name="Labrenz M."/>
            <person name="Spormann A.M."/>
            <person name="Op den Camp H."/>
            <person name="Overmann J."/>
            <person name="Amann R."/>
            <person name="Jetten M.S.M."/>
            <person name="Mascher T."/>
            <person name="Medema M.H."/>
            <person name="Devos D.P."/>
            <person name="Kaster A.-K."/>
            <person name="Ovreas L."/>
            <person name="Rohde M."/>
            <person name="Galperin M.Y."/>
            <person name="Jogler C."/>
        </authorList>
    </citation>
    <scope>NUCLEOTIDE SEQUENCE [LARGE SCALE GENOMIC DNA]</scope>
    <source>
        <strain evidence="2 3">EC9</strain>
    </source>
</reference>
<evidence type="ECO:0000313" key="3">
    <source>
        <dbReference type="Proteomes" id="UP000319557"/>
    </source>
</evidence>
<name>A0A517M259_9BACT</name>
<dbReference type="AlphaFoldDB" id="A0A517M259"/>
<proteinExistence type="predicted"/>